<accession>A0A399F2N0</accession>
<proteinExistence type="predicted"/>
<dbReference type="AlphaFoldDB" id="A0A399F2N0"/>
<keyword evidence="3" id="KW-1185">Reference proteome</keyword>
<sequence>MGAGFGLEGPDCLGGGLGEGGDHVERGGDDQLLAQGAGEPQVAGDAGDEPRAHLLVAVEAVPALLLPLRGVLLADVVQQGVPAVGGRGAVHHLQDVGEHVALGVPAGVLQQQVGVLELGDEALEDLEVVEVAQEAAGGGVLEGLVELGRHALDRDVAEHRGRGLAGGLEGLGLDAEAVARGEAPGADHPQVVLAEALAWVAHGPDQPGLVVALPVEGVHHLPLSAHGDGPDGEVAPRQVLVDVPAPGHLGPAPVGLHVAAEGGHLEGVVLDEHRDGAVLEARGDGLEAVRLRQPQRLLGRGRGGEVEVFGLAAEQDVAHRAPDEVQVGQEGELLHHFAVVLHRRRQRLQSTCRWWVAGSRARVARRTSYVVRRTQDARRKTQDAKRETRVVRRTSYAECKMRNVRRLVPPLARGAGGDMPSPHSGRGSFHHELQAMSLSLVADS</sequence>
<gene>
    <name evidence="2" type="ORF">Mterra_00450</name>
</gene>
<evidence type="ECO:0000313" key="2">
    <source>
        <dbReference type="EMBL" id="RIH90468.1"/>
    </source>
</evidence>
<evidence type="ECO:0000313" key="3">
    <source>
        <dbReference type="Proteomes" id="UP000265715"/>
    </source>
</evidence>
<comment type="caution">
    <text evidence="2">The sequence shown here is derived from an EMBL/GenBank/DDBJ whole genome shotgun (WGS) entry which is preliminary data.</text>
</comment>
<protein>
    <submittedName>
        <fullName evidence="2">Uncharacterized protein</fullName>
    </submittedName>
</protein>
<feature type="region of interest" description="Disordered" evidence="1">
    <location>
        <begin position="410"/>
        <end position="429"/>
    </location>
</feature>
<dbReference type="Proteomes" id="UP000265715">
    <property type="component" value="Unassembled WGS sequence"/>
</dbReference>
<dbReference type="EMBL" id="QXDL01000009">
    <property type="protein sequence ID" value="RIH90468.1"/>
    <property type="molecule type" value="Genomic_DNA"/>
</dbReference>
<evidence type="ECO:0000256" key="1">
    <source>
        <dbReference type="SAM" id="MobiDB-lite"/>
    </source>
</evidence>
<reference evidence="2 3" key="1">
    <citation type="submission" date="2018-08" db="EMBL/GenBank/DDBJ databases">
        <title>Meiothermus terrae DSM 26712 genome sequencing project.</title>
        <authorList>
            <person name="Da Costa M.S."/>
            <person name="Albuquerque L."/>
            <person name="Raposo P."/>
            <person name="Froufe H.J.C."/>
            <person name="Barroso C.S."/>
            <person name="Egas C."/>
        </authorList>
    </citation>
    <scope>NUCLEOTIDE SEQUENCE [LARGE SCALE GENOMIC DNA]</scope>
    <source>
        <strain evidence="2 3">DSM 26712</strain>
    </source>
</reference>
<organism evidence="2 3">
    <name type="scientific">Calidithermus terrae</name>
    <dbReference type="NCBI Taxonomy" id="1408545"/>
    <lineage>
        <taxon>Bacteria</taxon>
        <taxon>Thermotogati</taxon>
        <taxon>Deinococcota</taxon>
        <taxon>Deinococci</taxon>
        <taxon>Thermales</taxon>
        <taxon>Thermaceae</taxon>
        <taxon>Calidithermus</taxon>
    </lineage>
</organism>
<name>A0A399F2N0_9DEIN</name>